<comment type="caution">
    <text evidence="1">The sequence shown here is derived from an EMBL/GenBank/DDBJ whole genome shotgun (WGS) entry which is preliminary data.</text>
</comment>
<reference evidence="2" key="1">
    <citation type="submission" date="2012-08" db="EMBL/GenBank/DDBJ databases">
        <title>The Genome Sequence of Wuchereria bancrofti.</title>
        <authorList>
            <person name="Nutman T.B."/>
            <person name="Fink D.L."/>
            <person name="Russ C."/>
            <person name="Young S."/>
            <person name="Zeng Q."/>
            <person name="Koehrsen M."/>
            <person name="Alvarado L."/>
            <person name="Berlin A."/>
            <person name="Chapman S.B."/>
            <person name="Chen Z."/>
            <person name="Freedman E."/>
            <person name="Gellesch M."/>
            <person name="Goldberg J."/>
            <person name="Griggs A."/>
            <person name="Gujja S."/>
            <person name="Heilman E.R."/>
            <person name="Heiman D."/>
            <person name="Hepburn T."/>
            <person name="Howarth C."/>
            <person name="Jen D."/>
            <person name="Larson L."/>
            <person name="Lewis B."/>
            <person name="Mehta T."/>
            <person name="Park D."/>
            <person name="Pearson M."/>
            <person name="Roberts A."/>
            <person name="Saif S."/>
            <person name="Shea T."/>
            <person name="Shenoy N."/>
            <person name="Sisk P."/>
            <person name="Stolte C."/>
            <person name="Sykes S."/>
            <person name="Walk T."/>
            <person name="White J."/>
            <person name="Yandava C."/>
            <person name="Haas B."/>
            <person name="Henn M.R."/>
            <person name="Nusbaum C."/>
            <person name="Birren B."/>
        </authorList>
    </citation>
    <scope>NUCLEOTIDE SEQUENCE [LARGE SCALE GENOMIC DNA]</scope>
    <source>
        <strain evidence="2">NA</strain>
    </source>
</reference>
<sequence>MDDRKKGMALFETFHSRQKQLDDITSYQQQYAHHVIRDIHILRCRSAKVILSSLSEGNVTDDTQEVYIAANAEPSVLVSSFRCFKRVQTLLEQLTREPIERLPIGYLDSSYLL</sequence>
<evidence type="ECO:0000313" key="2">
    <source>
        <dbReference type="Proteomes" id="UP000004810"/>
    </source>
</evidence>
<protein>
    <submittedName>
        <fullName evidence="1">Uncharacterized protein</fullName>
    </submittedName>
</protein>
<dbReference type="Proteomes" id="UP000004810">
    <property type="component" value="Unassembled WGS sequence"/>
</dbReference>
<name>J9F0A5_WUCBA</name>
<accession>J9F0A5</accession>
<organism evidence="1 2">
    <name type="scientific">Wuchereria bancrofti</name>
    <dbReference type="NCBI Taxonomy" id="6293"/>
    <lineage>
        <taxon>Eukaryota</taxon>
        <taxon>Metazoa</taxon>
        <taxon>Ecdysozoa</taxon>
        <taxon>Nematoda</taxon>
        <taxon>Chromadorea</taxon>
        <taxon>Rhabditida</taxon>
        <taxon>Spirurina</taxon>
        <taxon>Spiruromorpha</taxon>
        <taxon>Filarioidea</taxon>
        <taxon>Onchocercidae</taxon>
        <taxon>Wuchereria</taxon>
    </lineage>
</organism>
<gene>
    <name evidence="1" type="ORF">WUBG_08286</name>
</gene>
<dbReference type="EMBL" id="ADBV01004185">
    <property type="protein sequence ID" value="EJW80804.1"/>
    <property type="molecule type" value="Genomic_DNA"/>
</dbReference>
<evidence type="ECO:0000313" key="1">
    <source>
        <dbReference type="EMBL" id="EJW80804.1"/>
    </source>
</evidence>
<proteinExistence type="predicted"/>
<dbReference type="AlphaFoldDB" id="J9F0A5"/>